<dbReference type="Proteomes" id="UP000192790">
    <property type="component" value="Unassembled WGS sequence"/>
</dbReference>
<proteinExistence type="predicted"/>
<keyword evidence="2" id="KW-1185">Reference proteome</keyword>
<evidence type="ECO:0000313" key="1">
    <source>
        <dbReference type="EMBL" id="SMC81732.1"/>
    </source>
</evidence>
<dbReference type="AlphaFoldDB" id="A0A1W2CA26"/>
<organism evidence="1 2">
    <name type="scientific">Papillibacter cinnamivorans DSM 12816</name>
    <dbReference type="NCBI Taxonomy" id="1122930"/>
    <lineage>
        <taxon>Bacteria</taxon>
        <taxon>Bacillati</taxon>
        <taxon>Bacillota</taxon>
        <taxon>Clostridia</taxon>
        <taxon>Eubacteriales</taxon>
        <taxon>Oscillospiraceae</taxon>
        <taxon>Papillibacter</taxon>
    </lineage>
</organism>
<gene>
    <name evidence="1" type="ORF">SAMN02745168_2608</name>
</gene>
<dbReference type="EMBL" id="FWXW01000008">
    <property type="protein sequence ID" value="SMC81732.1"/>
    <property type="molecule type" value="Genomic_DNA"/>
</dbReference>
<name>A0A1W2CA26_9FIRM</name>
<protein>
    <submittedName>
        <fullName evidence="1">Uncharacterized protein</fullName>
    </submittedName>
</protein>
<reference evidence="1 2" key="1">
    <citation type="submission" date="2017-04" db="EMBL/GenBank/DDBJ databases">
        <authorList>
            <person name="Afonso C.L."/>
            <person name="Miller P.J."/>
            <person name="Scott M.A."/>
            <person name="Spackman E."/>
            <person name="Goraichik I."/>
            <person name="Dimitrov K.M."/>
            <person name="Suarez D.L."/>
            <person name="Swayne D.E."/>
        </authorList>
    </citation>
    <scope>NUCLEOTIDE SEQUENCE [LARGE SCALE GENOMIC DNA]</scope>
    <source>
        <strain evidence="1 2">DSM 12816</strain>
    </source>
</reference>
<evidence type="ECO:0000313" key="2">
    <source>
        <dbReference type="Proteomes" id="UP000192790"/>
    </source>
</evidence>
<dbReference type="RefSeq" id="WP_084235285.1">
    <property type="nucleotide sequence ID" value="NZ_FWXW01000008.1"/>
</dbReference>
<sequence>MDNQINKYYEGYEGEPEIQFIKGSNNRTILSIWEGFFDDIMDQFEPTPSGWQGLAYYYHLVTGWEDGIWEMPDIYSALAEFQSIDPNKLEFNGSAEVLSAICDFLKTAIKENQKVWIDKD</sequence>
<dbReference type="OrthoDB" id="1830797at2"/>
<accession>A0A1W2CA26</accession>